<dbReference type="PANTHER" id="PTHR46481">
    <property type="entry name" value="ZINC FINGER BED DOMAIN-CONTAINING PROTEIN 4"/>
    <property type="match status" value="1"/>
</dbReference>
<evidence type="ECO:0000256" key="3">
    <source>
        <dbReference type="ARBA" id="ARBA00022771"/>
    </source>
</evidence>
<dbReference type="PROSITE" id="PS50808">
    <property type="entry name" value="ZF_BED"/>
    <property type="match status" value="1"/>
</dbReference>
<feature type="region of interest" description="Disordered" evidence="10">
    <location>
        <begin position="57"/>
        <end position="77"/>
    </location>
</feature>
<dbReference type="HOGENOM" id="CLU_009123_12_5_1"/>
<dbReference type="SUPFAM" id="SSF53098">
    <property type="entry name" value="Ribonuclease H-like"/>
    <property type="match status" value="1"/>
</dbReference>
<reference evidence="12" key="1">
    <citation type="submission" date="2007-07" db="EMBL/GenBank/DDBJ databases">
        <title>PCAP assembly of the Caenorhabditis remanei genome.</title>
        <authorList>
            <consortium name="The Caenorhabditis remanei Sequencing Consortium"/>
            <person name="Wilson R.K."/>
        </authorList>
    </citation>
    <scope>NUCLEOTIDE SEQUENCE [LARGE SCALE GENOMIC DNA]</scope>
    <source>
        <strain evidence="12">PB4641</strain>
    </source>
</reference>
<dbReference type="eggNOG" id="KOG1121">
    <property type="taxonomic scope" value="Eukaryota"/>
</dbReference>
<dbReference type="Pfam" id="PF02892">
    <property type="entry name" value="zf-BED"/>
    <property type="match status" value="1"/>
</dbReference>
<feature type="domain" description="BED-type" evidence="11">
    <location>
        <begin position="1"/>
        <end position="52"/>
    </location>
</feature>
<dbReference type="EMBL" id="DS268551">
    <property type="protein sequence ID" value="EFO89142.1"/>
    <property type="molecule type" value="Genomic_DNA"/>
</dbReference>
<evidence type="ECO:0000256" key="2">
    <source>
        <dbReference type="ARBA" id="ARBA00022723"/>
    </source>
</evidence>
<dbReference type="OMA" id="DINKESM"/>
<organism evidence="13">
    <name type="scientific">Caenorhabditis remanei</name>
    <name type="common">Caenorhabditis vulgaris</name>
    <dbReference type="NCBI Taxonomy" id="31234"/>
    <lineage>
        <taxon>Eukaryota</taxon>
        <taxon>Metazoa</taxon>
        <taxon>Ecdysozoa</taxon>
        <taxon>Nematoda</taxon>
        <taxon>Chromadorea</taxon>
        <taxon>Rhabditida</taxon>
        <taxon>Rhabditina</taxon>
        <taxon>Rhabditomorpha</taxon>
        <taxon>Rhabditoidea</taxon>
        <taxon>Rhabditidae</taxon>
        <taxon>Peloderinae</taxon>
        <taxon>Caenorhabditis</taxon>
    </lineage>
</organism>
<evidence type="ECO:0000313" key="13">
    <source>
        <dbReference type="Proteomes" id="UP000008281"/>
    </source>
</evidence>
<keyword evidence="3 9" id="KW-0863">Zinc-finger</keyword>
<evidence type="ECO:0000256" key="9">
    <source>
        <dbReference type="PROSITE-ProRule" id="PRU00027"/>
    </source>
</evidence>
<feature type="region of interest" description="Disordered" evidence="10">
    <location>
        <begin position="549"/>
        <end position="585"/>
    </location>
</feature>
<feature type="compositionally biased region" description="Acidic residues" evidence="10">
    <location>
        <begin position="562"/>
        <end position="585"/>
    </location>
</feature>
<evidence type="ECO:0000313" key="12">
    <source>
        <dbReference type="EMBL" id="EFO89142.1"/>
    </source>
</evidence>
<dbReference type="STRING" id="31234.E3N7U0"/>
<dbReference type="PANTHER" id="PTHR46481:SF10">
    <property type="entry name" value="ZINC FINGER BED DOMAIN-CONTAINING PROTEIN 39"/>
    <property type="match status" value="1"/>
</dbReference>
<dbReference type="InterPro" id="IPR036236">
    <property type="entry name" value="Znf_C2H2_sf"/>
</dbReference>
<feature type="compositionally biased region" description="Basic and acidic residues" evidence="10">
    <location>
        <begin position="57"/>
        <end position="71"/>
    </location>
</feature>
<keyword evidence="6" id="KW-0238">DNA-binding</keyword>
<dbReference type="Proteomes" id="UP000008281">
    <property type="component" value="Unassembled WGS sequence"/>
</dbReference>
<name>E3N7U0_CAERE</name>
<dbReference type="GO" id="GO:0046983">
    <property type="term" value="F:protein dimerization activity"/>
    <property type="evidence" value="ECO:0007669"/>
    <property type="project" value="InterPro"/>
</dbReference>
<dbReference type="InterPro" id="IPR003656">
    <property type="entry name" value="Znf_BED"/>
</dbReference>
<dbReference type="InParanoid" id="E3N7U0"/>
<comment type="subcellular location">
    <subcellularLocation>
        <location evidence="1">Nucleus</location>
    </subcellularLocation>
</comment>
<dbReference type="Pfam" id="PF05699">
    <property type="entry name" value="Dimer_Tnp_hAT"/>
    <property type="match status" value="1"/>
</dbReference>
<protein>
    <recommendedName>
        <fullName evidence="11">BED-type domain-containing protein</fullName>
    </recommendedName>
</protein>
<dbReference type="GO" id="GO:0008270">
    <property type="term" value="F:zinc ion binding"/>
    <property type="evidence" value="ECO:0007669"/>
    <property type="project" value="UniProtKB-KW"/>
</dbReference>
<keyword evidence="5" id="KW-0805">Transcription regulation</keyword>
<dbReference type="GO" id="GO:0009791">
    <property type="term" value="P:post-embryonic development"/>
    <property type="evidence" value="ECO:0007669"/>
    <property type="project" value="UniProtKB-ARBA"/>
</dbReference>
<proteinExistence type="predicted"/>
<dbReference type="InterPro" id="IPR052035">
    <property type="entry name" value="ZnF_BED_domain_contain"/>
</dbReference>
<dbReference type="OrthoDB" id="5870487at2759"/>
<keyword evidence="2" id="KW-0479">Metal-binding</keyword>
<evidence type="ECO:0000256" key="7">
    <source>
        <dbReference type="ARBA" id="ARBA00023163"/>
    </source>
</evidence>
<dbReference type="SUPFAM" id="SSF57667">
    <property type="entry name" value="beta-beta-alpha zinc fingers"/>
    <property type="match status" value="1"/>
</dbReference>
<dbReference type="GO" id="GO:0005634">
    <property type="term" value="C:nucleus"/>
    <property type="evidence" value="ECO:0007669"/>
    <property type="project" value="UniProtKB-SubCell"/>
</dbReference>
<evidence type="ECO:0000259" key="11">
    <source>
        <dbReference type="PROSITE" id="PS50808"/>
    </source>
</evidence>
<dbReference type="GO" id="GO:0003677">
    <property type="term" value="F:DNA binding"/>
    <property type="evidence" value="ECO:0007669"/>
    <property type="project" value="UniProtKB-KW"/>
</dbReference>
<evidence type="ECO:0000256" key="10">
    <source>
        <dbReference type="SAM" id="MobiDB-lite"/>
    </source>
</evidence>
<dbReference type="InterPro" id="IPR012337">
    <property type="entry name" value="RNaseH-like_sf"/>
</dbReference>
<evidence type="ECO:0000256" key="1">
    <source>
        <dbReference type="ARBA" id="ARBA00004123"/>
    </source>
</evidence>
<dbReference type="AlphaFoldDB" id="E3N7U0"/>
<dbReference type="SMART" id="SM00614">
    <property type="entry name" value="ZnF_BED"/>
    <property type="match status" value="1"/>
</dbReference>
<evidence type="ECO:0000256" key="8">
    <source>
        <dbReference type="ARBA" id="ARBA00023242"/>
    </source>
</evidence>
<sequence>MGSIVWNFFIRPSSEDDFVKCVRCDKSLKFYNSTSNLLAHMKSKHYDEYKRLRKMRDSSDKRLTSDKKSESLGDSQNSMVSRDNLLARFICTSGSAFRLSENNEFRDFVASFGSEWTPPSANTVKRYIENENDKFVRMLRADLKDKKDFTIVTDGYSDRKKDYSFYSAHLYCIEKSFERKHFFIGIKSTEGSCTVSTISSSLIQLLDKVGIRLSDCLAATTDGARVLSSLSSTHRLFHFHCGCHVANLIFEEFSKIPKVKRMLNKAKNVASYIRAHRIDREEMIQKSRLLRTGEPLPVPLSPTRWASVFLLFKRYYANISSFGAFVEVQPFMLTPAEQPLMKECVELLTPLYNVMKQMESNDSWASDVLPHFLGVKDEVSEFGTVLGRKLVKIIEKRISDYQDNDFVLILSVLDPRIAFVPGLLGKRSWKDAEELLLNRFQQDAPSKPVLSNPSTSDDDHGLIRFLQKQLGPSAGQNATVEEEIINYRALLNSNRPTFSSDPLSFWKTNEKKLPFLAGLSKKVLAAPASSAESERLFRINYWKVNAENGAESSESCETLVSVEDEDDAVDRIENEDDDMTIADED</sequence>
<keyword evidence="7" id="KW-0804">Transcription</keyword>
<keyword evidence="4" id="KW-0862">Zinc</keyword>
<keyword evidence="13" id="KW-1185">Reference proteome</keyword>
<accession>E3N7U0</accession>
<keyword evidence="8" id="KW-0539">Nucleus</keyword>
<evidence type="ECO:0000256" key="4">
    <source>
        <dbReference type="ARBA" id="ARBA00022833"/>
    </source>
</evidence>
<gene>
    <name evidence="12" type="ORF">CRE_17480</name>
</gene>
<evidence type="ECO:0000256" key="6">
    <source>
        <dbReference type="ARBA" id="ARBA00023125"/>
    </source>
</evidence>
<evidence type="ECO:0000256" key="5">
    <source>
        <dbReference type="ARBA" id="ARBA00023015"/>
    </source>
</evidence>
<dbReference type="InterPro" id="IPR008906">
    <property type="entry name" value="HATC_C_dom"/>
</dbReference>